<organism evidence="9 10">
    <name type="scientific">Tepidiforma bonchosmolovskayae</name>
    <dbReference type="NCBI Taxonomy" id="2601677"/>
    <lineage>
        <taxon>Bacteria</taxon>
        <taxon>Bacillati</taxon>
        <taxon>Chloroflexota</taxon>
        <taxon>Tepidiformia</taxon>
        <taxon>Tepidiformales</taxon>
        <taxon>Tepidiformaceae</taxon>
        <taxon>Tepidiforma</taxon>
    </lineage>
</organism>
<keyword evidence="5 7" id="KW-1133">Transmembrane helix</keyword>
<protein>
    <submittedName>
        <fullName evidence="9">ABC transporter permease</fullName>
    </submittedName>
</protein>
<dbReference type="PROSITE" id="PS50928">
    <property type="entry name" value="ABC_TM1"/>
    <property type="match status" value="1"/>
</dbReference>
<keyword evidence="10" id="KW-1185">Reference proteome</keyword>
<evidence type="ECO:0000256" key="4">
    <source>
        <dbReference type="ARBA" id="ARBA00022692"/>
    </source>
</evidence>
<dbReference type="InterPro" id="IPR035906">
    <property type="entry name" value="MetI-like_sf"/>
</dbReference>
<keyword evidence="4 7" id="KW-0812">Transmembrane</keyword>
<keyword evidence="3" id="KW-1003">Cell membrane</keyword>
<feature type="transmembrane region" description="Helical" evidence="7">
    <location>
        <begin position="293"/>
        <end position="316"/>
    </location>
</feature>
<comment type="similarity">
    <text evidence="7">Belongs to the binding-protein-dependent transport system permease family.</text>
</comment>
<evidence type="ECO:0000256" key="5">
    <source>
        <dbReference type="ARBA" id="ARBA00022989"/>
    </source>
</evidence>
<name>A0ABX6BYH6_9CHLR</name>
<comment type="subcellular location">
    <subcellularLocation>
        <location evidence="1 7">Cell membrane</location>
        <topology evidence="1 7">Multi-pass membrane protein</topology>
    </subcellularLocation>
</comment>
<evidence type="ECO:0000256" key="3">
    <source>
        <dbReference type="ARBA" id="ARBA00022475"/>
    </source>
</evidence>
<reference evidence="9 10" key="1">
    <citation type="submission" date="2019-10" db="EMBL/GenBank/DDBJ databases">
        <title>Thermopilla bonchosmolovskayae gen. nov., sp. nov., a moderately thermophilic Chloroflexi bacterium from a Chukotka hot spring (Arctic, Russia), representing a novel classis Thermopillaia, which include previously uncultivated lineage OLB14.</title>
        <authorList>
            <person name="Kochetkova T.V."/>
            <person name="Zayulina K.S."/>
            <person name="Zhigarkov V.S."/>
            <person name="Minaev N.V."/>
            <person name="Novikov A."/>
            <person name="Toshchakov S.V."/>
            <person name="Elcheninov A.G."/>
            <person name="Kublanov I.V."/>
        </authorList>
    </citation>
    <scope>NUCLEOTIDE SEQUENCE [LARGE SCALE GENOMIC DNA]</scope>
    <source>
        <strain evidence="9 10">3753O</strain>
    </source>
</reference>
<feature type="transmembrane region" description="Helical" evidence="7">
    <location>
        <begin position="109"/>
        <end position="130"/>
    </location>
</feature>
<evidence type="ECO:0000259" key="8">
    <source>
        <dbReference type="PROSITE" id="PS50928"/>
    </source>
</evidence>
<evidence type="ECO:0000256" key="2">
    <source>
        <dbReference type="ARBA" id="ARBA00022448"/>
    </source>
</evidence>
<dbReference type="RefSeq" id="WP_158065953.1">
    <property type="nucleotide sequence ID" value="NZ_CP042829.1"/>
</dbReference>
<gene>
    <name evidence="9" type="ORF">Tbon_01415</name>
</gene>
<dbReference type="Pfam" id="PF19300">
    <property type="entry name" value="BPD_transp_1_N"/>
    <property type="match status" value="1"/>
</dbReference>
<dbReference type="CDD" id="cd06261">
    <property type="entry name" value="TM_PBP2"/>
    <property type="match status" value="1"/>
</dbReference>
<dbReference type="Pfam" id="PF00528">
    <property type="entry name" value="BPD_transp_1"/>
    <property type="match status" value="1"/>
</dbReference>
<proteinExistence type="inferred from homology"/>
<feature type="transmembrane region" description="Helical" evidence="7">
    <location>
        <begin position="240"/>
        <end position="260"/>
    </location>
</feature>
<evidence type="ECO:0000256" key="1">
    <source>
        <dbReference type="ARBA" id="ARBA00004651"/>
    </source>
</evidence>
<keyword evidence="2 7" id="KW-0813">Transport</keyword>
<evidence type="ECO:0000256" key="6">
    <source>
        <dbReference type="ARBA" id="ARBA00023136"/>
    </source>
</evidence>
<dbReference type="SUPFAM" id="SSF161098">
    <property type="entry name" value="MetI-like"/>
    <property type="match status" value="1"/>
</dbReference>
<feature type="transmembrane region" description="Helical" evidence="7">
    <location>
        <begin position="142"/>
        <end position="165"/>
    </location>
</feature>
<dbReference type="Proteomes" id="UP000326331">
    <property type="component" value="Chromosome"/>
</dbReference>
<dbReference type="Gene3D" id="1.10.3720.10">
    <property type="entry name" value="MetI-like"/>
    <property type="match status" value="1"/>
</dbReference>
<feature type="domain" description="ABC transmembrane type-1" evidence="8">
    <location>
        <begin position="103"/>
        <end position="313"/>
    </location>
</feature>
<sequence length="323" mass="35755">MRTYILRRVVVNIPVIWLVATLVFFATSVLPGDFVAQRIAAQDPTSTDPALRQAQIDAVRKDLGLDKPVVQRYFIYLGNLLRGDFGISYQTRESALQGMKEGLPYSLQLALMSLVISILTSIPIGIISAIRQDSLIDYVLRVFAILVLAMPNFWIATMALLYVVRWNLWEVPISSAPLLWEDPGASMRLFIIPAVVGGLASGAGVMRLLRSQMLEVLRQDYIRTAWAKGLRERVIIIRHALKNALVPVVTVLGLSFAGLLSGNVVFEDLFAIPGVGRRILAAIVARDVPVVQAFVLVIATFIVFVNLAIDLLYGVLDPRIRYS</sequence>
<evidence type="ECO:0000256" key="7">
    <source>
        <dbReference type="RuleBase" id="RU363032"/>
    </source>
</evidence>
<evidence type="ECO:0000313" key="9">
    <source>
        <dbReference type="EMBL" id="QFG02015.1"/>
    </source>
</evidence>
<keyword evidence="6 7" id="KW-0472">Membrane</keyword>
<feature type="transmembrane region" description="Helical" evidence="7">
    <location>
        <begin position="9"/>
        <end position="30"/>
    </location>
</feature>
<dbReference type="InterPro" id="IPR000515">
    <property type="entry name" value="MetI-like"/>
</dbReference>
<feature type="transmembrane region" description="Helical" evidence="7">
    <location>
        <begin position="185"/>
        <end position="209"/>
    </location>
</feature>
<accession>A0ABX6BYH6</accession>
<dbReference type="EMBL" id="CP042829">
    <property type="protein sequence ID" value="QFG02015.1"/>
    <property type="molecule type" value="Genomic_DNA"/>
</dbReference>
<dbReference type="InterPro" id="IPR045621">
    <property type="entry name" value="BPD_transp_1_N"/>
</dbReference>
<evidence type="ECO:0000313" key="10">
    <source>
        <dbReference type="Proteomes" id="UP000326331"/>
    </source>
</evidence>
<dbReference type="PANTHER" id="PTHR43163:SF6">
    <property type="entry name" value="DIPEPTIDE TRANSPORT SYSTEM PERMEASE PROTEIN DPPB-RELATED"/>
    <property type="match status" value="1"/>
</dbReference>
<dbReference type="PANTHER" id="PTHR43163">
    <property type="entry name" value="DIPEPTIDE TRANSPORT SYSTEM PERMEASE PROTEIN DPPB-RELATED"/>
    <property type="match status" value="1"/>
</dbReference>